<keyword evidence="2" id="KW-1185">Reference proteome</keyword>
<gene>
    <name evidence="1" type="ORF">M427DRAFT_61950</name>
</gene>
<name>A0A139A1C4_GONPJ</name>
<evidence type="ECO:0000313" key="2">
    <source>
        <dbReference type="Proteomes" id="UP000070544"/>
    </source>
</evidence>
<reference evidence="1 2" key="1">
    <citation type="journal article" date="2015" name="Genome Biol. Evol.">
        <title>Phylogenomic analyses indicate that early fungi evolved digesting cell walls of algal ancestors of land plants.</title>
        <authorList>
            <person name="Chang Y."/>
            <person name="Wang S."/>
            <person name="Sekimoto S."/>
            <person name="Aerts A.L."/>
            <person name="Choi C."/>
            <person name="Clum A."/>
            <person name="LaButti K.M."/>
            <person name="Lindquist E.A."/>
            <person name="Yee Ngan C."/>
            <person name="Ohm R.A."/>
            <person name="Salamov A.A."/>
            <person name="Grigoriev I.V."/>
            <person name="Spatafora J.W."/>
            <person name="Berbee M.L."/>
        </authorList>
    </citation>
    <scope>NUCLEOTIDE SEQUENCE [LARGE SCALE GENOMIC DNA]</scope>
    <source>
        <strain evidence="1 2">JEL478</strain>
    </source>
</reference>
<accession>A0A139A1C4</accession>
<evidence type="ECO:0000313" key="1">
    <source>
        <dbReference type="EMBL" id="KXS10587.1"/>
    </source>
</evidence>
<dbReference type="EMBL" id="KQ965820">
    <property type="protein sequence ID" value="KXS10587.1"/>
    <property type="molecule type" value="Genomic_DNA"/>
</dbReference>
<sequence length="116" mass="12750">MPTYNLLYPCPIPIGHRVSVTVYSRPKNGLFGTKGRVTVDKEPVVVDLDTGVEYAPAWLYGYNGMTSASGMHGVGPNQLVGVKTEKVEQGVVRQCRIFTNVGGDLNQWMQTFLTTE</sequence>
<dbReference type="Proteomes" id="UP000070544">
    <property type="component" value="Unassembled WGS sequence"/>
</dbReference>
<proteinExistence type="predicted"/>
<dbReference type="AlphaFoldDB" id="A0A139A1C4"/>
<protein>
    <submittedName>
        <fullName evidence="1">Uncharacterized protein</fullName>
    </submittedName>
</protein>
<organism evidence="1 2">
    <name type="scientific">Gonapodya prolifera (strain JEL478)</name>
    <name type="common">Monoblepharis prolifera</name>
    <dbReference type="NCBI Taxonomy" id="1344416"/>
    <lineage>
        <taxon>Eukaryota</taxon>
        <taxon>Fungi</taxon>
        <taxon>Fungi incertae sedis</taxon>
        <taxon>Chytridiomycota</taxon>
        <taxon>Chytridiomycota incertae sedis</taxon>
        <taxon>Monoblepharidomycetes</taxon>
        <taxon>Monoblepharidales</taxon>
        <taxon>Gonapodyaceae</taxon>
        <taxon>Gonapodya</taxon>
    </lineage>
</organism>